<gene>
    <name evidence="1" type="ORF">SAMN05444373_10912</name>
</gene>
<keyword evidence="2" id="KW-1185">Reference proteome</keyword>
<protein>
    <submittedName>
        <fullName evidence="1">RloB-like protein</fullName>
    </submittedName>
</protein>
<name>A0A1M6KPY4_9FIRM</name>
<sequence length="220" mass="25547">MGNKRDSNSYKRKKKYIRPSPFFIIVCEGKVTEPDYFKGFPYYNKLGTGYSHAAVYILPDAGQHEAVVKKAYEVWKDLNEEYGTISPNEVWCVFDCDGDPDGLNRAIQAARSKKFNAIYSVQCFELWYLLHFQMVRGAINKCEYDKKISEYLGIDYTHGTRGMYALLEERQDDAIRTARQLWEQKAKMGELQGDPITNVFLLVEALNSAYERLRNRQSNM</sequence>
<dbReference type="AlphaFoldDB" id="A0A1M6KPY4"/>
<dbReference type="Pfam" id="PF13707">
    <property type="entry name" value="RloB"/>
    <property type="match status" value="1"/>
</dbReference>
<accession>A0A1M6KPY4</accession>
<reference evidence="1 2" key="1">
    <citation type="submission" date="2016-11" db="EMBL/GenBank/DDBJ databases">
        <authorList>
            <person name="Varghese N."/>
            <person name="Submissions S."/>
        </authorList>
    </citation>
    <scope>NUCLEOTIDE SEQUENCE [LARGE SCALE GENOMIC DNA]</scope>
    <source>
        <strain evidence="1 2">DSM 19027</strain>
    </source>
</reference>
<evidence type="ECO:0000313" key="1">
    <source>
        <dbReference type="EMBL" id="SHJ61058.1"/>
    </source>
</evidence>
<dbReference type="RefSeq" id="WP_188118536.1">
    <property type="nucleotide sequence ID" value="NZ_FQZP01000091.1"/>
</dbReference>
<dbReference type="EMBL" id="FQZP01000091">
    <property type="protein sequence ID" value="SHJ61058.1"/>
    <property type="molecule type" value="Genomic_DNA"/>
</dbReference>
<dbReference type="Proteomes" id="UP000324781">
    <property type="component" value="Unassembled WGS sequence"/>
</dbReference>
<dbReference type="InterPro" id="IPR025591">
    <property type="entry name" value="RloB"/>
</dbReference>
<proteinExistence type="predicted"/>
<organism evidence="1 2">
    <name type="scientific">Thermoclostridium caenicola</name>
    <dbReference type="NCBI Taxonomy" id="659425"/>
    <lineage>
        <taxon>Bacteria</taxon>
        <taxon>Bacillati</taxon>
        <taxon>Bacillota</taxon>
        <taxon>Clostridia</taxon>
        <taxon>Eubacteriales</taxon>
        <taxon>Oscillospiraceae</taxon>
        <taxon>Thermoclostridium</taxon>
    </lineage>
</organism>
<evidence type="ECO:0000313" key="2">
    <source>
        <dbReference type="Proteomes" id="UP000324781"/>
    </source>
</evidence>